<evidence type="ECO:0000313" key="3">
    <source>
        <dbReference type="Proteomes" id="UP000712281"/>
    </source>
</evidence>
<protein>
    <submittedName>
        <fullName evidence="2">Uncharacterized protein</fullName>
    </submittedName>
</protein>
<reference evidence="2" key="1">
    <citation type="submission" date="2019-12" db="EMBL/GenBank/DDBJ databases">
        <title>Genome sequencing and annotation of Brassica cretica.</title>
        <authorList>
            <person name="Studholme D.J."/>
            <person name="Sarris P.F."/>
        </authorList>
    </citation>
    <scope>NUCLEOTIDE SEQUENCE</scope>
    <source>
        <strain evidence="2">PFS-001/15</strain>
        <tissue evidence="2">Leaf</tissue>
    </source>
</reference>
<gene>
    <name evidence="2" type="ORF">F2Q68_00010032</name>
</gene>
<dbReference type="AlphaFoldDB" id="A0A8S9KZG0"/>
<sequence>MTFLQQEVFGETSYQWNIISKTLESGRESRKTGSKHDGIEARRENPKLDKNHNFGIIQVFDEAEGSGNIYRQVMQPDIWEEWWRPACVLDMQPAMWSTRCHRACVRSHAKRHTDCHQPEADWLLYSINRHDLPSVSTHPDLSKPTPREGSVQLKFNQMKISSDGNQVNVAREKEREKQSGRLRVPSRQLSSFDDQVEVMSRVSSVPRFQISRTEVLSKSRSVQSSPVETFILGFGQVLSDQPAASRLEHWIFGHIGRSPSCDVGITGPMPYRQVIIGRAEHGSDITERRHEVAPNYLSKRPRWSDPEKSLAISSRWKPKTNPERPIRATTPGRSRSPERLGQSDTPRSLAFLSRYDNTMEPHKKSK</sequence>
<evidence type="ECO:0000256" key="1">
    <source>
        <dbReference type="SAM" id="MobiDB-lite"/>
    </source>
</evidence>
<name>A0A8S9KZG0_BRACR</name>
<accession>A0A8S9KZG0</accession>
<feature type="region of interest" description="Disordered" evidence="1">
    <location>
        <begin position="25"/>
        <end position="46"/>
    </location>
</feature>
<evidence type="ECO:0000313" key="2">
    <source>
        <dbReference type="EMBL" id="KAF2599689.1"/>
    </source>
</evidence>
<comment type="caution">
    <text evidence="2">The sequence shown here is derived from an EMBL/GenBank/DDBJ whole genome shotgun (WGS) entry which is preliminary data.</text>
</comment>
<dbReference type="Proteomes" id="UP000712281">
    <property type="component" value="Unassembled WGS sequence"/>
</dbReference>
<dbReference type="EMBL" id="QGKW02000717">
    <property type="protein sequence ID" value="KAF2599689.1"/>
    <property type="molecule type" value="Genomic_DNA"/>
</dbReference>
<feature type="region of interest" description="Disordered" evidence="1">
    <location>
        <begin position="298"/>
        <end position="366"/>
    </location>
</feature>
<proteinExistence type="predicted"/>
<feature type="compositionally biased region" description="Basic and acidic residues" evidence="1">
    <location>
        <begin position="357"/>
        <end position="366"/>
    </location>
</feature>
<organism evidence="2 3">
    <name type="scientific">Brassica cretica</name>
    <name type="common">Mustard</name>
    <dbReference type="NCBI Taxonomy" id="69181"/>
    <lineage>
        <taxon>Eukaryota</taxon>
        <taxon>Viridiplantae</taxon>
        <taxon>Streptophyta</taxon>
        <taxon>Embryophyta</taxon>
        <taxon>Tracheophyta</taxon>
        <taxon>Spermatophyta</taxon>
        <taxon>Magnoliopsida</taxon>
        <taxon>eudicotyledons</taxon>
        <taxon>Gunneridae</taxon>
        <taxon>Pentapetalae</taxon>
        <taxon>rosids</taxon>
        <taxon>malvids</taxon>
        <taxon>Brassicales</taxon>
        <taxon>Brassicaceae</taxon>
        <taxon>Brassiceae</taxon>
        <taxon>Brassica</taxon>
    </lineage>
</organism>